<evidence type="ECO:0000256" key="1">
    <source>
        <dbReference type="SAM" id="Coils"/>
    </source>
</evidence>
<dbReference type="AlphaFoldDB" id="A0AAD7BVJ7"/>
<evidence type="ECO:0000313" key="3">
    <source>
        <dbReference type="Proteomes" id="UP001221142"/>
    </source>
</evidence>
<keyword evidence="1" id="KW-0175">Coiled coil</keyword>
<keyword evidence="3" id="KW-1185">Reference proteome</keyword>
<reference evidence="2" key="1">
    <citation type="submission" date="2023-03" db="EMBL/GenBank/DDBJ databases">
        <title>Massive genome expansion in bonnet fungi (Mycena s.s.) driven by repeated elements and novel gene families across ecological guilds.</title>
        <authorList>
            <consortium name="Lawrence Berkeley National Laboratory"/>
            <person name="Harder C.B."/>
            <person name="Miyauchi S."/>
            <person name="Viragh M."/>
            <person name="Kuo A."/>
            <person name="Thoen E."/>
            <person name="Andreopoulos B."/>
            <person name="Lu D."/>
            <person name="Skrede I."/>
            <person name="Drula E."/>
            <person name="Henrissat B."/>
            <person name="Morin E."/>
            <person name="Kohler A."/>
            <person name="Barry K."/>
            <person name="LaButti K."/>
            <person name="Morin E."/>
            <person name="Salamov A."/>
            <person name="Lipzen A."/>
            <person name="Mereny Z."/>
            <person name="Hegedus B."/>
            <person name="Baldrian P."/>
            <person name="Stursova M."/>
            <person name="Weitz H."/>
            <person name="Taylor A."/>
            <person name="Grigoriev I.V."/>
            <person name="Nagy L.G."/>
            <person name="Martin F."/>
            <person name="Kauserud H."/>
        </authorList>
    </citation>
    <scope>NUCLEOTIDE SEQUENCE</scope>
    <source>
        <strain evidence="2">9284</strain>
    </source>
</reference>
<dbReference type="Gene3D" id="3.80.10.10">
    <property type="entry name" value="Ribonuclease Inhibitor"/>
    <property type="match status" value="1"/>
</dbReference>
<gene>
    <name evidence="2" type="ORF">FB45DRAFT_494498</name>
</gene>
<protein>
    <recommendedName>
        <fullName evidence="4">F-box domain-containing protein</fullName>
    </recommendedName>
</protein>
<dbReference type="SUPFAM" id="SSF52047">
    <property type="entry name" value="RNI-like"/>
    <property type="match status" value="1"/>
</dbReference>
<dbReference type="InterPro" id="IPR032675">
    <property type="entry name" value="LRR_dom_sf"/>
</dbReference>
<organism evidence="2 3">
    <name type="scientific">Roridomyces roridus</name>
    <dbReference type="NCBI Taxonomy" id="1738132"/>
    <lineage>
        <taxon>Eukaryota</taxon>
        <taxon>Fungi</taxon>
        <taxon>Dikarya</taxon>
        <taxon>Basidiomycota</taxon>
        <taxon>Agaricomycotina</taxon>
        <taxon>Agaricomycetes</taxon>
        <taxon>Agaricomycetidae</taxon>
        <taxon>Agaricales</taxon>
        <taxon>Marasmiineae</taxon>
        <taxon>Mycenaceae</taxon>
        <taxon>Roridomyces</taxon>
    </lineage>
</organism>
<evidence type="ECO:0008006" key="4">
    <source>
        <dbReference type="Google" id="ProtNLM"/>
    </source>
</evidence>
<dbReference type="Proteomes" id="UP001221142">
    <property type="component" value="Unassembled WGS sequence"/>
</dbReference>
<evidence type="ECO:0000313" key="2">
    <source>
        <dbReference type="EMBL" id="KAJ7632141.1"/>
    </source>
</evidence>
<dbReference type="EMBL" id="JARKIF010000008">
    <property type="protein sequence ID" value="KAJ7632141.1"/>
    <property type="molecule type" value="Genomic_DNA"/>
</dbReference>
<proteinExistence type="predicted"/>
<sequence>MNHLDSSPFRRWLHTNHVATADETTKIRQLCATPLAELARLEEEIGAQQARLDDLQKSYRRLKIKVDAHMALLSPVRSLPPELLQLIFLVALPSDRNAVMHSSEAPLLLGRVCSGWRKIAFATPELWSSLHIVCPPMDYSDLPSTLMRVQRRAEAAEQWLNRSGACPLSVSIWVSRDAGFTGAAVASASPFVEALIPLSRRWRHIELRVPSDSLDSFHYLQSFDVPLLQTLSITNESSLARDDWSGNLIFLQHAPRLHTLALTHEGNVDIPSYFPWSQLTSLSLTPTQEFFDLDTAMTLDMLRQCVNLETCKLHFPCTNPFQSSPAPTFTLPKLRMFSIRASNFDSIISRVIDTFDSLLLPCLETLELEDYHGSMHVFPGLIRLLSRSPCHLQKLVLRDIMGTDLELVSLLSLQSVSSLSELVIYDRGPDWRDEDGCMLSDTVVQAMSRQDPLICPNLRRVHFAQCGEYVSDEALLAFLRWRSCLREPTIPLEMAEISMDRTIEMADFKAAVQELEDSGLQVVIQTEEDSWDVRVSPWEGLTL</sequence>
<comment type="caution">
    <text evidence="2">The sequence shown here is derived from an EMBL/GenBank/DDBJ whole genome shotgun (WGS) entry which is preliminary data.</text>
</comment>
<accession>A0AAD7BVJ7</accession>
<feature type="coiled-coil region" evidence="1">
    <location>
        <begin position="38"/>
        <end position="72"/>
    </location>
</feature>
<name>A0AAD7BVJ7_9AGAR</name>